<proteinExistence type="predicted"/>
<evidence type="ECO:0000313" key="2">
    <source>
        <dbReference type="Proteomes" id="UP000070533"/>
    </source>
</evidence>
<keyword evidence="2" id="KW-1185">Reference proteome</keyword>
<dbReference type="Gene3D" id="2.40.160.10">
    <property type="entry name" value="Porin"/>
    <property type="match status" value="1"/>
</dbReference>
<dbReference type="SUPFAM" id="SSF56935">
    <property type="entry name" value="Porins"/>
    <property type="match status" value="1"/>
</dbReference>
<organism evidence="1 2">
    <name type="scientific">Prevotella corporis</name>
    <dbReference type="NCBI Taxonomy" id="28128"/>
    <lineage>
        <taxon>Bacteria</taxon>
        <taxon>Pseudomonadati</taxon>
        <taxon>Bacteroidota</taxon>
        <taxon>Bacteroidia</taxon>
        <taxon>Bacteroidales</taxon>
        <taxon>Prevotellaceae</taxon>
        <taxon>Prevotella</taxon>
    </lineage>
</organism>
<sequence length="447" mass="51073">MKRLLIIVSIGAFLLTNCPCKMKAQSDSLTSSKLDKSTVRGKCDKCASRKKGKFTLGGYGEAVTSRLFYSDNINRYSKAERYKDAKSRGQTDLPHVVLMLGYDFGKGWSMNSEIEFEHGGTESAMEMEDEEFGEWEGEIERGGEVALEQFWIQKSFCPELNIRVGHDIVPIGYTNAHHTPNEFFTVYRPEGESQILPCTWHQTGISVWGRWKFLRYQLMLLPGLNSLMFSKDQWIKNGAASAFEFTPSNKYATAVRFDFYPIRGLRLGLSGYYGQSFNNTLQSDERGKYKDVKGTVVIGSFDFNYQGHGWRVLGNFDYGHLGDADIISIYNRSQSSSSPYKRTLVGDRAHAASIQVGYDVLNLFPMLRNKKQQLYCFGAYEHYDAYHPVKGNSDYEWTDRQRMALGINYFPMKELQVKAEYSKRFLKKQFNDEPSVSLGIAYAGFFL</sequence>
<dbReference type="AlphaFoldDB" id="A0A133QD66"/>
<evidence type="ECO:0000313" key="1">
    <source>
        <dbReference type="EMBL" id="KXA40743.1"/>
    </source>
</evidence>
<name>A0A133QD66_9BACT</name>
<dbReference type="Proteomes" id="UP000070533">
    <property type="component" value="Unassembled WGS sequence"/>
</dbReference>
<dbReference type="EMBL" id="LRQG01000061">
    <property type="protein sequence ID" value="KXA40743.1"/>
    <property type="molecule type" value="Genomic_DNA"/>
</dbReference>
<accession>A0A133QD66</accession>
<protein>
    <recommendedName>
        <fullName evidence="3">Phosphate-selective porin O and P</fullName>
    </recommendedName>
</protein>
<comment type="caution">
    <text evidence="1">The sequence shown here is derived from an EMBL/GenBank/DDBJ whole genome shotgun (WGS) entry which is preliminary data.</text>
</comment>
<reference evidence="2" key="1">
    <citation type="submission" date="2016-01" db="EMBL/GenBank/DDBJ databases">
        <authorList>
            <person name="Mitreva M."/>
            <person name="Pepin K.H."/>
            <person name="Mihindukulasuriya K.A."/>
            <person name="Fulton R."/>
            <person name="Fronick C."/>
            <person name="O'Laughlin M."/>
            <person name="Miner T."/>
            <person name="Herter B."/>
            <person name="Rosa B.A."/>
            <person name="Cordes M."/>
            <person name="Tomlinson C."/>
            <person name="Wollam A."/>
            <person name="Palsikar V.B."/>
            <person name="Mardis E.R."/>
            <person name="Wilson R.K."/>
        </authorList>
    </citation>
    <scope>NUCLEOTIDE SEQUENCE [LARGE SCALE GENOMIC DNA]</scope>
    <source>
        <strain evidence="2">MJR7716</strain>
    </source>
</reference>
<dbReference type="eggNOG" id="COG1730">
    <property type="taxonomic scope" value="Bacteria"/>
</dbReference>
<dbReference type="STRING" id="28128.HMPREF3226_01003"/>
<evidence type="ECO:0008006" key="3">
    <source>
        <dbReference type="Google" id="ProtNLM"/>
    </source>
</evidence>
<dbReference type="OrthoDB" id="9768080at2"/>
<dbReference type="InterPro" id="IPR023614">
    <property type="entry name" value="Porin_dom_sf"/>
</dbReference>
<dbReference type="RefSeq" id="WP_060940473.1">
    <property type="nucleotide sequence ID" value="NZ_KQ957219.1"/>
</dbReference>
<dbReference type="PATRIC" id="fig|28128.5.peg.1014"/>
<gene>
    <name evidence="1" type="ORF">HMPREF3226_01003</name>
</gene>